<reference evidence="1" key="2">
    <citation type="journal article" date="2014" name="ISME J.">
        <title>Microbial stratification in low pH oxic and suboxic macroscopic growths along an acid mine drainage.</title>
        <authorList>
            <person name="Mendez-Garcia C."/>
            <person name="Mesa V."/>
            <person name="Sprenger R.R."/>
            <person name="Richter M."/>
            <person name="Diez M.S."/>
            <person name="Solano J."/>
            <person name="Bargiela R."/>
            <person name="Golyshina O.V."/>
            <person name="Manteca A."/>
            <person name="Ramos J.L."/>
            <person name="Gallego J.R."/>
            <person name="Llorente I."/>
            <person name="Martins Dos Santos V.A."/>
            <person name="Jensen O.N."/>
            <person name="Pelaez A.I."/>
            <person name="Sanchez J."/>
            <person name="Ferrer M."/>
        </authorList>
    </citation>
    <scope>NUCLEOTIDE SEQUENCE</scope>
</reference>
<comment type="caution">
    <text evidence="1">The sequence shown here is derived from an EMBL/GenBank/DDBJ whole genome shotgun (WGS) entry which is preliminary data.</text>
</comment>
<accession>T1C4V5</accession>
<protein>
    <submittedName>
        <fullName evidence="1">Protein containing DUF1814</fullName>
    </submittedName>
</protein>
<dbReference type="AlphaFoldDB" id="T1C4V5"/>
<dbReference type="Gene3D" id="3.10.450.620">
    <property type="entry name" value="JHP933, nucleotidyltransferase-like core domain"/>
    <property type="match status" value="1"/>
</dbReference>
<dbReference type="InterPro" id="IPR014942">
    <property type="entry name" value="AbiEii"/>
</dbReference>
<feature type="non-terminal residue" evidence="1">
    <location>
        <position position="184"/>
    </location>
</feature>
<organism evidence="1">
    <name type="scientific">mine drainage metagenome</name>
    <dbReference type="NCBI Taxonomy" id="410659"/>
    <lineage>
        <taxon>unclassified sequences</taxon>
        <taxon>metagenomes</taxon>
        <taxon>ecological metagenomes</taxon>
    </lineage>
</organism>
<dbReference type="Pfam" id="PF08843">
    <property type="entry name" value="AbiEii"/>
    <property type="match status" value="1"/>
</dbReference>
<sequence length="184" mass="20670">MADIHTNIKRDLIQSRLLSAIFSRSIKNQVVLKGGMAMRVLFGSQRYTKDIDLGQNQDQSLRSLQSMMRLAIKDSVQGFLENVSVTEPKQIDTVARWKIGGNVIGGGTEIHITVEVSRRGVPEGHVVQKNFIPPKESYAQTTVIDVYDHDAMIFSKVIALHSENRVAPRDLYDLHIMISSEVRP</sequence>
<evidence type="ECO:0000313" key="1">
    <source>
        <dbReference type="EMBL" id="EQD61115.1"/>
    </source>
</evidence>
<reference evidence="1" key="1">
    <citation type="submission" date="2013-08" db="EMBL/GenBank/DDBJ databases">
        <authorList>
            <person name="Mendez C."/>
            <person name="Richter M."/>
            <person name="Ferrer M."/>
            <person name="Sanchez J."/>
        </authorList>
    </citation>
    <scope>NUCLEOTIDE SEQUENCE</scope>
</reference>
<proteinExistence type="predicted"/>
<name>T1C4V5_9ZZZZ</name>
<dbReference type="EMBL" id="AUZX01006998">
    <property type="protein sequence ID" value="EQD61115.1"/>
    <property type="molecule type" value="Genomic_DNA"/>
</dbReference>
<gene>
    <name evidence="1" type="ORF">B1A_09824</name>
</gene>